<dbReference type="SMART" id="SM00471">
    <property type="entry name" value="HDc"/>
    <property type="match status" value="1"/>
</dbReference>
<dbReference type="CDD" id="cd00077">
    <property type="entry name" value="HDc"/>
    <property type="match status" value="1"/>
</dbReference>
<dbReference type="Gene3D" id="1.10.3210.10">
    <property type="entry name" value="Hypothetical protein af1432"/>
    <property type="match status" value="1"/>
</dbReference>
<dbReference type="PANTHER" id="PTHR43155">
    <property type="entry name" value="CYCLIC DI-GMP PHOSPHODIESTERASE PA4108-RELATED"/>
    <property type="match status" value="1"/>
</dbReference>
<comment type="caution">
    <text evidence="2">The sequence shown here is derived from an EMBL/GenBank/DDBJ whole genome shotgun (WGS) entry which is preliminary data.</text>
</comment>
<evidence type="ECO:0000313" key="3">
    <source>
        <dbReference type="Proteomes" id="UP000316609"/>
    </source>
</evidence>
<dbReference type="Proteomes" id="UP000316609">
    <property type="component" value="Unassembled WGS sequence"/>
</dbReference>
<name>A0A538TV23_UNCEI</name>
<dbReference type="Pfam" id="PF13487">
    <property type="entry name" value="HD_5"/>
    <property type="match status" value="1"/>
</dbReference>
<proteinExistence type="predicted"/>
<feature type="domain" description="HD-GYP" evidence="1">
    <location>
        <begin position="213"/>
        <end position="413"/>
    </location>
</feature>
<gene>
    <name evidence="2" type="ORF">E6K78_04960</name>
</gene>
<dbReference type="PROSITE" id="PS51832">
    <property type="entry name" value="HD_GYP"/>
    <property type="match status" value="1"/>
</dbReference>
<protein>
    <submittedName>
        <fullName evidence="2">HD domain-containing protein</fullName>
    </submittedName>
</protein>
<dbReference type="PANTHER" id="PTHR43155:SF2">
    <property type="entry name" value="CYCLIC DI-GMP PHOSPHODIESTERASE PA4108"/>
    <property type="match status" value="1"/>
</dbReference>
<dbReference type="InterPro" id="IPR037522">
    <property type="entry name" value="HD_GYP_dom"/>
</dbReference>
<evidence type="ECO:0000259" key="1">
    <source>
        <dbReference type="PROSITE" id="PS51832"/>
    </source>
</evidence>
<accession>A0A538TV23</accession>
<reference evidence="2 3" key="1">
    <citation type="journal article" date="2019" name="Nat. Microbiol.">
        <title>Mediterranean grassland soil C-N compound turnover is dependent on rainfall and depth, and is mediated by genomically divergent microorganisms.</title>
        <authorList>
            <person name="Diamond S."/>
            <person name="Andeer P.F."/>
            <person name="Li Z."/>
            <person name="Crits-Christoph A."/>
            <person name="Burstein D."/>
            <person name="Anantharaman K."/>
            <person name="Lane K.R."/>
            <person name="Thomas B.C."/>
            <person name="Pan C."/>
            <person name="Northen T.R."/>
            <person name="Banfield J.F."/>
        </authorList>
    </citation>
    <scope>NUCLEOTIDE SEQUENCE [LARGE SCALE GENOMIC DNA]</scope>
    <source>
        <strain evidence="2">WS_8</strain>
    </source>
</reference>
<sequence>MSEIEQEREDSLAERGPQFLIRLAAMLRTARTHDVSNQAFQRQLKDFIQLLSAMFEEDSGQDEVALAAAVGYFYLNAVRIRAQASLLPVYHWLMAEFERRSLGGVRFLSGVHEAELERFFQLFLAAEDAALAARIAEAMREASIEHIVAVPASALDTDDLEASLDHRQENERGRAKKVFWHAVLGTRRIVARARQNGRPDLRQAKRLVQPVVDSIMRHEYSVVGLTALRDHDEYTYAHCVNVSIVSVGIGQALGLSRQVLADLGVAALLHDVGKVAIPREVLQKPGRLDAQEWHLMQRHPLEGAKMMSRMPGLTGLTLDSMRVCLEHHMNFDRTGYPDVDMEWGQATLSRIVAVADCFDAITAHRTYHSRPRTAFEALQYMLGPTRVGFDPAVLWGLVRTVGLYPAGSVLETDDHHLVLALSPAPGDVRRPNCRILARPDGTTLSEDHVEEWTPMPDERHVVRVLSPEDHAFDTTELIAA</sequence>
<evidence type="ECO:0000313" key="2">
    <source>
        <dbReference type="EMBL" id="TMQ67451.1"/>
    </source>
</evidence>
<dbReference type="EMBL" id="VBOY01000039">
    <property type="protein sequence ID" value="TMQ67451.1"/>
    <property type="molecule type" value="Genomic_DNA"/>
</dbReference>
<dbReference type="InterPro" id="IPR003607">
    <property type="entry name" value="HD/PDEase_dom"/>
</dbReference>
<organism evidence="2 3">
    <name type="scientific">Eiseniibacteriota bacterium</name>
    <dbReference type="NCBI Taxonomy" id="2212470"/>
    <lineage>
        <taxon>Bacteria</taxon>
        <taxon>Candidatus Eiseniibacteriota</taxon>
    </lineage>
</organism>
<dbReference type="AlphaFoldDB" id="A0A538TV23"/>
<dbReference type="SUPFAM" id="SSF109604">
    <property type="entry name" value="HD-domain/PDEase-like"/>
    <property type="match status" value="1"/>
</dbReference>